<feature type="coiled-coil region" evidence="1">
    <location>
        <begin position="112"/>
        <end position="160"/>
    </location>
</feature>
<organism evidence="3 4">
    <name type="scientific">Pannonibacter anstelovis</name>
    <dbReference type="NCBI Taxonomy" id="3121537"/>
    <lineage>
        <taxon>Bacteria</taxon>
        <taxon>Pseudomonadati</taxon>
        <taxon>Pseudomonadota</taxon>
        <taxon>Alphaproteobacteria</taxon>
        <taxon>Hyphomicrobiales</taxon>
        <taxon>Stappiaceae</taxon>
        <taxon>Pannonibacter</taxon>
    </lineage>
</organism>
<evidence type="ECO:0008006" key="5">
    <source>
        <dbReference type="Google" id="ProtNLM"/>
    </source>
</evidence>
<dbReference type="Gene3D" id="1.25.60.10">
    <property type="entry name" value="MgtE N-terminal domain-like"/>
    <property type="match status" value="1"/>
</dbReference>
<dbReference type="RefSeq" id="WP_334253022.1">
    <property type="nucleotide sequence ID" value="NZ_JBAKBE010000015.1"/>
</dbReference>
<sequence>MNLRLLPVVGIAASALLALKLLGLVLGGHTAVGPVMEARAQAQQPAAGEPAAQPSGQTGEPAPAEAAASAETEAPAQEAEGAAPPVPDSLEIGGSSAERAVLESLGERRRALQDQEGQLDLREKLLQATEERLQKRVDELKSLEQQIQQGVEEKKKQEEGEIAALVVMYENMKPKDAARIFDRLELDVLLKVVRQMKPRKMADILARMSPEAAEKLTVAIAGGEPDQPQGASVQAPATLPKIGSN</sequence>
<feature type="region of interest" description="Disordered" evidence="2">
    <location>
        <begin position="221"/>
        <end position="245"/>
    </location>
</feature>
<comment type="caution">
    <text evidence="3">The sequence shown here is derived from an EMBL/GenBank/DDBJ whole genome shotgun (WGS) entry which is preliminary data.</text>
</comment>
<evidence type="ECO:0000256" key="2">
    <source>
        <dbReference type="SAM" id="MobiDB-lite"/>
    </source>
</evidence>
<keyword evidence="4" id="KW-1185">Reference proteome</keyword>
<dbReference type="SUPFAM" id="SSF158791">
    <property type="entry name" value="MgtE N-terminal domain-like"/>
    <property type="match status" value="1"/>
</dbReference>
<dbReference type="InterPro" id="IPR038076">
    <property type="entry name" value="MgtE_N_sf"/>
</dbReference>
<proteinExistence type="predicted"/>
<reference evidence="3 4" key="1">
    <citation type="submission" date="2024-02" db="EMBL/GenBank/DDBJ databases">
        <title>A new putative Pannonibacter species isolated from two cases of bloodstream infections in paediatric patients.</title>
        <authorList>
            <person name="Castellana S."/>
            <person name="De Laurentiis V."/>
            <person name="Grassi M."/>
            <person name="De Leonardis F."/>
            <person name="Mosca A."/>
            <person name="De Carlo C."/>
            <person name="Sparapano E."/>
            <person name="Ronga L."/>
            <person name="Santacroce L."/>
            <person name="Chironna M."/>
            <person name="De Robertis A."/>
            <person name="Bianco A."/>
            <person name="Del Sambro L."/>
            <person name="Capozzi L."/>
            <person name="Parisi A."/>
        </authorList>
    </citation>
    <scope>NUCLEOTIDE SEQUENCE [LARGE SCALE GENOMIC DNA]</scope>
    <source>
        <strain evidence="3 4">Pt2</strain>
    </source>
</reference>
<dbReference type="EMBL" id="JBAKBE010000015">
    <property type="protein sequence ID" value="MEH0098565.1"/>
    <property type="molecule type" value="Genomic_DNA"/>
</dbReference>
<keyword evidence="1" id="KW-0175">Coiled coil</keyword>
<feature type="region of interest" description="Disordered" evidence="2">
    <location>
        <begin position="40"/>
        <end position="92"/>
    </location>
</feature>
<evidence type="ECO:0000313" key="4">
    <source>
        <dbReference type="Proteomes" id="UP001380822"/>
    </source>
</evidence>
<name>A0ABU7ZUV1_9HYPH</name>
<gene>
    <name evidence="3" type="ORF">V6L76_20060</name>
</gene>
<evidence type="ECO:0000313" key="3">
    <source>
        <dbReference type="EMBL" id="MEH0098565.1"/>
    </source>
</evidence>
<accession>A0ABU7ZUV1</accession>
<protein>
    <recommendedName>
        <fullName evidence="5">Magnesium transporter MgtE intracellular domain-containing protein</fullName>
    </recommendedName>
</protein>
<feature type="compositionally biased region" description="Low complexity" evidence="2">
    <location>
        <begin position="40"/>
        <end position="83"/>
    </location>
</feature>
<dbReference type="Proteomes" id="UP001380822">
    <property type="component" value="Unassembled WGS sequence"/>
</dbReference>
<evidence type="ECO:0000256" key="1">
    <source>
        <dbReference type="SAM" id="Coils"/>
    </source>
</evidence>